<organism evidence="1 2">
    <name type="scientific">Melastoma candidum</name>
    <dbReference type="NCBI Taxonomy" id="119954"/>
    <lineage>
        <taxon>Eukaryota</taxon>
        <taxon>Viridiplantae</taxon>
        <taxon>Streptophyta</taxon>
        <taxon>Embryophyta</taxon>
        <taxon>Tracheophyta</taxon>
        <taxon>Spermatophyta</taxon>
        <taxon>Magnoliopsida</taxon>
        <taxon>eudicotyledons</taxon>
        <taxon>Gunneridae</taxon>
        <taxon>Pentapetalae</taxon>
        <taxon>rosids</taxon>
        <taxon>malvids</taxon>
        <taxon>Myrtales</taxon>
        <taxon>Melastomataceae</taxon>
        <taxon>Melastomatoideae</taxon>
        <taxon>Melastomateae</taxon>
        <taxon>Melastoma</taxon>
    </lineage>
</organism>
<gene>
    <name evidence="1" type="ORF">MLD38_018442</name>
</gene>
<accession>A0ACB9R231</accession>
<protein>
    <submittedName>
        <fullName evidence="1">Uncharacterized protein</fullName>
    </submittedName>
</protein>
<comment type="caution">
    <text evidence="1">The sequence shown here is derived from an EMBL/GenBank/DDBJ whole genome shotgun (WGS) entry which is preliminary data.</text>
</comment>
<sequence>MGRASRWFRNFLGLKKPTDPAPTSSSSLHVREKRRWSFVKSSHREPPPPPAPIVDIPAAASRGGYAGEVKVARGGWREPEGEEEAAAVVIQSAFRGYLARRALRALKGLVKLQALVRGYIVRKKRTAQWLCQMQALLRAQARARSDRAQISASSHSQSSSKCSLLPQHPGPGTPEKLEPMASCAKSCVRGRSPGKCGSSSKMGRNRSDRIVDRKLWDQRGGHSTGSGWSGEDDRGDKILEVDSGTVNASSGAVGRHFHRMSRSFTTSKDSSYGEVQSAYPVGFLMDEAEEEAEFCTANSSPQFYLVSSRNQNSGRSPFTPSKTDDARSYYGGFSDYPSYMSYTESSRAKVRSASAPRQRPHFEKSGSLKRNSAHGFGEPRTGLHKSSATTWANYTNRAYPGSGRLDRYGMPIRGDLVGYKRVD</sequence>
<proteinExistence type="predicted"/>
<keyword evidence="2" id="KW-1185">Reference proteome</keyword>
<dbReference type="EMBL" id="CM042884">
    <property type="protein sequence ID" value="KAI4370057.1"/>
    <property type="molecule type" value="Genomic_DNA"/>
</dbReference>
<evidence type="ECO:0000313" key="2">
    <source>
        <dbReference type="Proteomes" id="UP001057402"/>
    </source>
</evidence>
<dbReference type="Proteomes" id="UP001057402">
    <property type="component" value="Chromosome 5"/>
</dbReference>
<evidence type="ECO:0000313" key="1">
    <source>
        <dbReference type="EMBL" id="KAI4370057.1"/>
    </source>
</evidence>
<reference evidence="2" key="1">
    <citation type="journal article" date="2023" name="Front. Plant Sci.">
        <title>Chromosomal-level genome assembly of Melastoma candidum provides insights into trichome evolution.</title>
        <authorList>
            <person name="Zhong Y."/>
            <person name="Wu W."/>
            <person name="Sun C."/>
            <person name="Zou P."/>
            <person name="Liu Y."/>
            <person name="Dai S."/>
            <person name="Zhou R."/>
        </authorList>
    </citation>
    <scope>NUCLEOTIDE SEQUENCE [LARGE SCALE GENOMIC DNA]</scope>
</reference>
<name>A0ACB9R231_9MYRT</name>